<dbReference type="AlphaFoldDB" id="A0A9E7U540"/>
<evidence type="ECO:0000256" key="1">
    <source>
        <dbReference type="SAM" id="Phobius"/>
    </source>
</evidence>
<dbReference type="KEGG" id="ssai:N0B31_01775"/>
<organism evidence="2 3">
    <name type="scientific">Salinirubellus salinus</name>
    <dbReference type="NCBI Taxonomy" id="1364945"/>
    <lineage>
        <taxon>Archaea</taxon>
        <taxon>Methanobacteriati</taxon>
        <taxon>Methanobacteriota</taxon>
        <taxon>Stenosarchaea group</taxon>
        <taxon>Halobacteria</taxon>
        <taxon>Halobacteriales</taxon>
        <taxon>Natronomonadaceae</taxon>
        <taxon>Salinirubellus</taxon>
    </lineage>
</organism>
<dbReference type="GeneID" id="74941111"/>
<dbReference type="EMBL" id="CP104003">
    <property type="protein sequence ID" value="UWM55020.1"/>
    <property type="molecule type" value="Genomic_DNA"/>
</dbReference>
<sequence>MGYRLAVAVGSLALVAAGATGDYGLRVSFAFLVVFSPVVAVVALAGGLVPPPTLTERRAFGPPPPTHGQC</sequence>
<feature type="transmembrane region" description="Helical" evidence="1">
    <location>
        <begin position="29"/>
        <end position="49"/>
    </location>
</feature>
<accession>A0A9E7U540</accession>
<evidence type="ECO:0000313" key="3">
    <source>
        <dbReference type="Proteomes" id="UP001057580"/>
    </source>
</evidence>
<keyword evidence="3" id="KW-1185">Reference proteome</keyword>
<proteinExistence type="predicted"/>
<keyword evidence="1" id="KW-1133">Transmembrane helix</keyword>
<reference evidence="2" key="1">
    <citation type="submission" date="2022-09" db="EMBL/GenBank/DDBJ databases">
        <title>Diverse halophilic archaea isolated from saline environments.</title>
        <authorList>
            <person name="Cui H.-L."/>
        </authorList>
    </citation>
    <scope>NUCLEOTIDE SEQUENCE</scope>
    <source>
        <strain evidence="2">ZS-35-S2</strain>
    </source>
</reference>
<keyword evidence="1" id="KW-0812">Transmembrane</keyword>
<name>A0A9E7U540_9EURY</name>
<evidence type="ECO:0000313" key="2">
    <source>
        <dbReference type="EMBL" id="UWM55020.1"/>
    </source>
</evidence>
<dbReference type="Proteomes" id="UP001057580">
    <property type="component" value="Chromosome"/>
</dbReference>
<keyword evidence="1" id="KW-0472">Membrane</keyword>
<dbReference type="RefSeq" id="WP_260594072.1">
    <property type="nucleotide sequence ID" value="NZ_CP104003.1"/>
</dbReference>
<protein>
    <submittedName>
        <fullName evidence="2">Uncharacterized protein</fullName>
    </submittedName>
</protein>
<gene>
    <name evidence="2" type="ORF">N0B31_01775</name>
</gene>